<dbReference type="VEuPathDB" id="FungiDB:Z520_09815"/>
<dbReference type="InterPro" id="IPR002110">
    <property type="entry name" value="Ankyrin_rpt"/>
</dbReference>
<dbReference type="PROSITE" id="PS50297">
    <property type="entry name" value="ANK_REP_REGION"/>
    <property type="match status" value="1"/>
</dbReference>
<dbReference type="GO" id="GO:0085020">
    <property type="term" value="P:protein K6-linked ubiquitination"/>
    <property type="evidence" value="ECO:0007669"/>
    <property type="project" value="TreeGrafter"/>
</dbReference>
<evidence type="ECO:0000256" key="2">
    <source>
        <dbReference type="ARBA" id="ARBA00023043"/>
    </source>
</evidence>
<dbReference type="RefSeq" id="XP_016628552.1">
    <property type="nucleotide sequence ID" value="XM_016780309.1"/>
</dbReference>
<dbReference type="Gene3D" id="1.25.40.20">
    <property type="entry name" value="Ankyrin repeat-containing domain"/>
    <property type="match status" value="2"/>
</dbReference>
<evidence type="ECO:0000256" key="3">
    <source>
        <dbReference type="PROSITE-ProRule" id="PRU00023"/>
    </source>
</evidence>
<proteinExistence type="predicted"/>
<dbReference type="Proteomes" id="UP000053411">
    <property type="component" value="Unassembled WGS sequence"/>
</dbReference>
<dbReference type="GeneID" id="27715561"/>
<keyword evidence="1" id="KW-0677">Repeat</keyword>
<evidence type="ECO:0000313" key="4">
    <source>
        <dbReference type="EMBL" id="KIX94429.1"/>
    </source>
</evidence>
<evidence type="ECO:0000313" key="5">
    <source>
        <dbReference type="Proteomes" id="UP000053411"/>
    </source>
</evidence>
<feature type="repeat" description="ANK" evidence="3">
    <location>
        <begin position="480"/>
        <end position="512"/>
    </location>
</feature>
<dbReference type="PANTHER" id="PTHR24171">
    <property type="entry name" value="ANKYRIN REPEAT DOMAIN-CONTAINING PROTEIN 39-RELATED"/>
    <property type="match status" value="1"/>
</dbReference>
<keyword evidence="2 3" id="KW-0040">ANK repeat</keyword>
<dbReference type="Pfam" id="PF12796">
    <property type="entry name" value="Ank_2"/>
    <property type="match status" value="2"/>
</dbReference>
<sequence>MEPLGLAFSIAPLLGGSMKLVRFYRGLQRVPDDLDRAAARLERLHNNHETLSLFYSNLPEEYRQFVPDPARASVLLSESLPKALTKRSKISCLRWLTGDREVFERLASEAEGEISMAGSLLHIQLLAAQTANGLVHDQLPRLEAFPDPQETETTVTEAKKWVVTKENGSLVTFPLHYCSYAGIWILQKTYRVFNLHGNLSWIVDSIPLLRVVPARHGTTQNLPQLLMYMASAVHRLAWRGWLEALLSKGRLLYSHEVSPEHEFLRASKEGDVVRMQQLLVLRKASPFDTTAEGITALCLAIQYGRHDAVKLLLAQAALVDRAFGVKQTSPLCWALKHRQLEICRTLLSYGASLDYSTLHNWSPLYYLWPWDMAEGFRHPPAAEFITMLRARGEEFHLLHHKHVDNHGWSLMHRAAIFADPADLQLLMDYGVDAFEPDSDFGWTPLHFVAKYGIHENFATLFRAYEKKLGSSAARELQDSRGWTPLHLATSNGHFELVRTLLDLGADRKARTEEINDRKMPESIQGKRCSPQELAWAFGESRGHCFEDLAAAIPEDQWTDAAEYPEENLCAKPFKLPGQLSKAVVKNMASFVRRFRQS</sequence>
<dbReference type="SMART" id="SM00248">
    <property type="entry name" value="ANK"/>
    <property type="match status" value="5"/>
</dbReference>
<protein>
    <submittedName>
        <fullName evidence="4">Uncharacterized protein</fullName>
    </submittedName>
</protein>
<evidence type="ECO:0000256" key="1">
    <source>
        <dbReference type="ARBA" id="ARBA00022737"/>
    </source>
</evidence>
<accession>A0A0D2JV98</accession>
<dbReference type="EMBL" id="KN848087">
    <property type="protein sequence ID" value="KIX94429.1"/>
    <property type="molecule type" value="Genomic_DNA"/>
</dbReference>
<dbReference type="STRING" id="1442371.A0A0D2JV98"/>
<dbReference type="GO" id="GO:0004842">
    <property type="term" value="F:ubiquitin-protein transferase activity"/>
    <property type="evidence" value="ECO:0007669"/>
    <property type="project" value="TreeGrafter"/>
</dbReference>
<organism evidence="4 5">
    <name type="scientific">Fonsecaea multimorphosa CBS 102226</name>
    <dbReference type="NCBI Taxonomy" id="1442371"/>
    <lineage>
        <taxon>Eukaryota</taxon>
        <taxon>Fungi</taxon>
        <taxon>Dikarya</taxon>
        <taxon>Ascomycota</taxon>
        <taxon>Pezizomycotina</taxon>
        <taxon>Eurotiomycetes</taxon>
        <taxon>Chaetothyriomycetidae</taxon>
        <taxon>Chaetothyriales</taxon>
        <taxon>Herpotrichiellaceae</taxon>
        <taxon>Fonsecaea</taxon>
    </lineage>
</organism>
<dbReference type="PANTHER" id="PTHR24171:SF8">
    <property type="entry name" value="BRCA1-ASSOCIATED RING DOMAIN PROTEIN 1"/>
    <property type="match status" value="1"/>
</dbReference>
<dbReference type="OrthoDB" id="366390at2759"/>
<dbReference type="InterPro" id="IPR036770">
    <property type="entry name" value="Ankyrin_rpt-contain_sf"/>
</dbReference>
<reference evidence="4 5" key="1">
    <citation type="submission" date="2015-01" db="EMBL/GenBank/DDBJ databases">
        <title>The Genome Sequence of Fonsecaea multimorphosa CBS 102226.</title>
        <authorList>
            <consortium name="The Broad Institute Genomics Platform"/>
            <person name="Cuomo C."/>
            <person name="de Hoog S."/>
            <person name="Gorbushina A."/>
            <person name="Stielow B."/>
            <person name="Teixiera M."/>
            <person name="Abouelleil A."/>
            <person name="Chapman S.B."/>
            <person name="Priest M."/>
            <person name="Young S.K."/>
            <person name="Wortman J."/>
            <person name="Nusbaum C."/>
            <person name="Birren B."/>
        </authorList>
    </citation>
    <scope>NUCLEOTIDE SEQUENCE [LARGE SCALE GENOMIC DNA]</scope>
    <source>
        <strain evidence="4 5">CBS 102226</strain>
    </source>
</reference>
<name>A0A0D2JV98_9EURO</name>
<dbReference type="AlphaFoldDB" id="A0A0D2JV98"/>
<dbReference type="PROSITE" id="PS50088">
    <property type="entry name" value="ANK_REPEAT"/>
    <property type="match status" value="1"/>
</dbReference>
<dbReference type="SUPFAM" id="SSF48403">
    <property type="entry name" value="Ankyrin repeat"/>
    <property type="match status" value="1"/>
</dbReference>
<gene>
    <name evidence="4" type="ORF">Z520_09815</name>
</gene>
<keyword evidence="5" id="KW-1185">Reference proteome</keyword>